<keyword evidence="1" id="KW-0732">Signal</keyword>
<keyword evidence="4" id="KW-1185">Reference proteome</keyword>
<evidence type="ECO:0000313" key="4">
    <source>
        <dbReference type="Proteomes" id="UP000252519"/>
    </source>
</evidence>
<dbReference type="Gene3D" id="3.40.33.10">
    <property type="entry name" value="CAP"/>
    <property type="match status" value="1"/>
</dbReference>
<organism evidence="3 4">
    <name type="scientific">Ancylostoma caninum</name>
    <name type="common">Dog hookworm</name>
    <dbReference type="NCBI Taxonomy" id="29170"/>
    <lineage>
        <taxon>Eukaryota</taxon>
        <taxon>Metazoa</taxon>
        <taxon>Ecdysozoa</taxon>
        <taxon>Nematoda</taxon>
        <taxon>Chromadorea</taxon>
        <taxon>Rhabditida</taxon>
        <taxon>Rhabditina</taxon>
        <taxon>Rhabditomorpha</taxon>
        <taxon>Strongyloidea</taxon>
        <taxon>Ancylostomatidae</taxon>
        <taxon>Ancylostomatinae</taxon>
        <taxon>Ancylostoma</taxon>
    </lineage>
</organism>
<dbReference type="OrthoDB" id="5873663at2759"/>
<evidence type="ECO:0000256" key="1">
    <source>
        <dbReference type="SAM" id="SignalP"/>
    </source>
</evidence>
<dbReference type="Proteomes" id="UP000252519">
    <property type="component" value="Unassembled WGS sequence"/>
</dbReference>
<dbReference type="EMBL" id="JOJR01001172">
    <property type="protein sequence ID" value="RCN32026.1"/>
    <property type="molecule type" value="Genomic_DNA"/>
</dbReference>
<dbReference type="InterPro" id="IPR035940">
    <property type="entry name" value="CAP_sf"/>
</dbReference>
<name>A0A368FIN7_ANCCA</name>
<proteinExistence type="predicted"/>
<protein>
    <recommendedName>
        <fullName evidence="2">SCP domain-containing protein</fullName>
    </recommendedName>
</protein>
<sequence>MRHLAILAVAVIGNIIATTDYQCWNFAQTNEIRHIYLSEINKLRQPIGNGTAEGLPQGKNIYKLFWDCILENYAQKAVDECSANPSIPNDLSYVFSK</sequence>
<feature type="domain" description="SCP" evidence="2">
    <location>
        <begin position="37"/>
        <end position="85"/>
    </location>
</feature>
<gene>
    <name evidence="3" type="ORF">ANCCAN_22176</name>
</gene>
<dbReference type="InterPro" id="IPR014044">
    <property type="entry name" value="CAP_dom"/>
</dbReference>
<feature type="signal peptide" evidence="1">
    <location>
        <begin position="1"/>
        <end position="21"/>
    </location>
</feature>
<reference evidence="3 4" key="1">
    <citation type="submission" date="2014-10" db="EMBL/GenBank/DDBJ databases">
        <title>Draft genome of the hookworm Ancylostoma caninum.</title>
        <authorList>
            <person name="Mitreva M."/>
        </authorList>
    </citation>
    <scope>NUCLEOTIDE SEQUENCE [LARGE SCALE GENOMIC DNA]</scope>
    <source>
        <strain evidence="3 4">Baltimore</strain>
    </source>
</reference>
<evidence type="ECO:0000259" key="2">
    <source>
        <dbReference type="Pfam" id="PF00188"/>
    </source>
</evidence>
<accession>A0A368FIN7</accession>
<feature type="chain" id="PRO_5017002127" description="SCP domain-containing protein" evidence="1">
    <location>
        <begin position="22"/>
        <end position="97"/>
    </location>
</feature>
<comment type="caution">
    <text evidence="3">The sequence shown here is derived from an EMBL/GenBank/DDBJ whole genome shotgun (WGS) entry which is preliminary data.</text>
</comment>
<dbReference type="SUPFAM" id="SSF55797">
    <property type="entry name" value="PR-1-like"/>
    <property type="match status" value="1"/>
</dbReference>
<dbReference type="Pfam" id="PF00188">
    <property type="entry name" value="CAP"/>
    <property type="match status" value="1"/>
</dbReference>
<evidence type="ECO:0000313" key="3">
    <source>
        <dbReference type="EMBL" id="RCN32026.1"/>
    </source>
</evidence>
<dbReference type="AlphaFoldDB" id="A0A368FIN7"/>